<organism evidence="1 2">
    <name type="scientific">Sutterella parvirubra YIT 11816</name>
    <dbReference type="NCBI Taxonomy" id="762967"/>
    <lineage>
        <taxon>Bacteria</taxon>
        <taxon>Pseudomonadati</taxon>
        <taxon>Pseudomonadota</taxon>
        <taxon>Betaproteobacteria</taxon>
        <taxon>Burkholderiales</taxon>
        <taxon>Sutterellaceae</taxon>
        <taxon>Sutterella</taxon>
    </lineage>
</organism>
<dbReference type="STRING" id="762967.HMPREF9440_01955"/>
<name>H3KGS3_9BURK</name>
<dbReference type="OrthoDB" id="9808022at2"/>
<gene>
    <name evidence="1" type="ORF">HMPREF9440_01955</name>
</gene>
<evidence type="ECO:0000313" key="1">
    <source>
        <dbReference type="EMBL" id="EHY30677.1"/>
    </source>
</evidence>
<keyword evidence="2" id="KW-1185">Reference proteome</keyword>
<dbReference type="PATRIC" id="fig|762967.3.peg.1537"/>
<dbReference type="HOGENOM" id="CLU_2262408_0_0_4"/>
<protein>
    <submittedName>
        <fullName evidence="1">Uncharacterized protein</fullName>
    </submittedName>
</protein>
<proteinExistence type="predicted"/>
<comment type="caution">
    <text evidence="1">The sequence shown here is derived from an EMBL/GenBank/DDBJ whole genome shotgun (WGS) entry which is preliminary data.</text>
</comment>
<dbReference type="EMBL" id="AFBQ01000293">
    <property type="protein sequence ID" value="EHY30677.1"/>
    <property type="molecule type" value="Genomic_DNA"/>
</dbReference>
<dbReference type="RefSeq" id="WP_008543142.1">
    <property type="nucleotide sequence ID" value="NZ_JH605003.1"/>
</dbReference>
<dbReference type="Proteomes" id="UP000004956">
    <property type="component" value="Unassembled WGS sequence"/>
</dbReference>
<accession>H3KGS3</accession>
<dbReference type="AlphaFoldDB" id="H3KGS3"/>
<evidence type="ECO:0000313" key="2">
    <source>
        <dbReference type="Proteomes" id="UP000004956"/>
    </source>
</evidence>
<sequence>MTTERVTPNAHRTTFEAGARRMAERLGSADDLDVSGFVANAEDPLHAAFEAKAIVHAGPGGMPLMGEAAEKPAGRSRFRGLFSFQSGLRTQSFTTLICGMRAV</sequence>
<reference evidence="1 2" key="1">
    <citation type="submission" date="2011-11" db="EMBL/GenBank/DDBJ databases">
        <authorList>
            <person name="Weinstock G."/>
            <person name="Sodergren E."/>
            <person name="Clifton S."/>
            <person name="Fulton L."/>
            <person name="Fulton B."/>
            <person name="Courtney L."/>
            <person name="Fronick C."/>
            <person name="Harrison M."/>
            <person name="Strong C."/>
            <person name="Farmer C."/>
            <person name="Delahaunty K."/>
            <person name="Markovic C."/>
            <person name="Hall O."/>
            <person name="Minx P."/>
            <person name="Tomlinson C."/>
            <person name="Mitreva M."/>
            <person name="Hou S."/>
            <person name="Chen J."/>
            <person name="Wollam A."/>
            <person name="Pepin K.H."/>
            <person name="Johnson M."/>
            <person name="Bhonagiri V."/>
            <person name="Zhang X."/>
            <person name="Suruliraj S."/>
            <person name="Warren W."/>
            <person name="Chinwalla A."/>
            <person name="Mardis E.R."/>
            <person name="Wilson R.K."/>
        </authorList>
    </citation>
    <scope>NUCLEOTIDE SEQUENCE [LARGE SCALE GENOMIC DNA]</scope>
    <source>
        <strain evidence="1 2">YIT 11816</strain>
    </source>
</reference>